<dbReference type="PANTHER" id="PTHR11527">
    <property type="entry name" value="HEAT-SHOCK PROTEIN 20 FAMILY MEMBER"/>
    <property type="match status" value="1"/>
</dbReference>
<dbReference type="OrthoDB" id="670468at2"/>
<accession>A0A1G7XWG6</accession>
<evidence type="ECO:0000313" key="5">
    <source>
        <dbReference type="Proteomes" id="UP000199643"/>
    </source>
</evidence>
<dbReference type="InterPro" id="IPR008978">
    <property type="entry name" value="HSP20-like_chaperone"/>
</dbReference>
<dbReference type="RefSeq" id="WP_090501537.1">
    <property type="nucleotide sequence ID" value="NZ_FNCH01000012.1"/>
</dbReference>
<dbReference type="Pfam" id="PF00011">
    <property type="entry name" value="HSP20"/>
    <property type="match status" value="1"/>
</dbReference>
<proteinExistence type="inferred from homology"/>
<dbReference type="STRING" id="405671.SAMN05421827_112109"/>
<dbReference type="Proteomes" id="UP000199643">
    <property type="component" value="Unassembled WGS sequence"/>
</dbReference>
<name>A0A1G7XWG6_9SPHI</name>
<feature type="domain" description="SHSP" evidence="3">
    <location>
        <begin position="39"/>
        <end position="150"/>
    </location>
</feature>
<dbReference type="InterPro" id="IPR002068">
    <property type="entry name" value="A-crystallin/Hsp20_dom"/>
</dbReference>
<protein>
    <submittedName>
        <fullName evidence="4">HSP20 family protein</fullName>
    </submittedName>
</protein>
<dbReference type="PROSITE" id="PS01031">
    <property type="entry name" value="SHSP"/>
    <property type="match status" value="1"/>
</dbReference>
<dbReference type="InterPro" id="IPR031107">
    <property type="entry name" value="Small_HSP"/>
</dbReference>
<gene>
    <name evidence="4" type="ORF">SAMN05421827_112109</name>
</gene>
<dbReference type="Gene3D" id="2.60.40.790">
    <property type="match status" value="1"/>
</dbReference>
<sequence length="150" mass="16872">MYNEHRCHSGKMHGHFGTGAGKFNRHFGGPFGQHKHAMFNQGFRKVPVNIEETESNFVIELFAPALLKENLKVVTKDDVLTISYQPKEEADAGKKYSRREYSNGTFERAFSLNGKVLVEDISASYADGILKVTLPKNPETNTPEKDILVD</sequence>
<evidence type="ECO:0000313" key="4">
    <source>
        <dbReference type="EMBL" id="SDG88356.1"/>
    </source>
</evidence>
<dbReference type="SUPFAM" id="SSF49764">
    <property type="entry name" value="HSP20-like chaperones"/>
    <property type="match status" value="1"/>
</dbReference>
<evidence type="ECO:0000259" key="3">
    <source>
        <dbReference type="PROSITE" id="PS01031"/>
    </source>
</evidence>
<evidence type="ECO:0000256" key="1">
    <source>
        <dbReference type="PROSITE-ProRule" id="PRU00285"/>
    </source>
</evidence>
<dbReference type="CDD" id="cd06464">
    <property type="entry name" value="ACD_sHsps-like"/>
    <property type="match status" value="1"/>
</dbReference>
<evidence type="ECO:0000256" key="2">
    <source>
        <dbReference type="RuleBase" id="RU003616"/>
    </source>
</evidence>
<dbReference type="AlphaFoldDB" id="A0A1G7XWG6"/>
<keyword evidence="5" id="KW-1185">Reference proteome</keyword>
<dbReference type="EMBL" id="FNCH01000012">
    <property type="protein sequence ID" value="SDG88356.1"/>
    <property type="molecule type" value="Genomic_DNA"/>
</dbReference>
<reference evidence="5" key="1">
    <citation type="submission" date="2016-10" db="EMBL/GenBank/DDBJ databases">
        <authorList>
            <person name="Varghese N."/>
            <person name="Submissions S."/>
        </authorList>
    </citation>
    <scope>NUCLEOTIDE SEQUENCE [LARGE SCALE GENOMIC DNA]</scope>
    <source>
        <strain evidence="5">DSM 17933</strain>
    </source>
</reference>
<comment type="similarity">
    <text evidence="1 2">Belongs to the small heat shock protein (HSP20) family.</text>
</comment>
<organism evidence="4 5">
    <name type="scientific">Pedobacter terrae</name>
    <dbReference type="NCBI Taxonomy" id="405671"/>
    <lineage>
        <taxon>Bacteria</taxon>
        <taxon>Pseudomonadati</taxon>
        <taxon>Bacteroidota</taxon>
        <taxon>Sphingobacteriia</taxon>
        <taxon>Sphingobacteriales</taxon>
        <taxon>Sphingobacteriaceae</taxon>
        <taxon>Pedobacter</taxon>
    </lineage>
</organism>